<keyword evidence="5 9" id="KW-1133">Transmembrane helix</keyword>
<dbReference type="HAMAP" id="MF_00154">
    <property type="entry name" value="CyoE_CtaB"/>
    <property type="match status" value="1"/>
</dbReference>
<comment type="pathway">
    <text evidence="9">Porphyrin-containing compound metabolism; heme O biosynthesis; heme O from protoheme: step 1/1.</text>
</comment>
<reference evidence="10" key="1">
    <citation type="submission" date="2020-08" db="EMBL/GenBank/DDBJ databases">
        <title>Lewinella bacteria from marine environments.</title>
        <authorList>
            <person name="Zhong Y."/>
        </authorList>
    </citation>
    <scope>NUCLEOTIDE SEQUENCE</scope>
    <source>
        <strain evidence="10">KCTC 42187</strain>
    </source>
</reference>
<dbReference type="PANTHER" id="PTHR43448:SF2">
    <property type="entry name" value="PROTOHEME IX FARNESYLTRANSFERASE, MITOCHONDRIAL"/>
    <property type="match status" value="1"/>
</dbReference>
<dbReference type="EC" id="2.5.1.141" evidence="9"/>
<comment type="similarity">
    <text evidence="9">Belongs to the UbiA prenyltransferase family. Protoheme IX farnesyltransferase subfamily.</text>
</comment>
<evidence type="ECO:0000256" key="9">
    <source>
        <dbReference type="HAMAP-Rule" id="MF_00154"/>
    </source>
</evidence>
<comment type="function">
    <text evidence="9">Converts heme B (protoheme IX) to heme O by substitution of the vinyl group on carbon 2 of heme B porphyrin ring with a hydroxyethyl farnesyl side group.</text>
</comment>
<feature type="transmembrane region" description="Helical" evidence="9">
    <location>
        <begin position="278"/>
        <end position="298"/>
    </location>
</feature>
<keyword evidence="11" id="KW-1185">Reference proteome</keyword>
<keyword evidence="3 9" id="KW-0808">Transferase</keyword>
<protein>
    <recommendedName>
        <fullName evidence="9">Protoheme IX farnesyltransferase</fullName>
        <ecNumber evidence="9">2.5.1.141</ecNumber>
    </recommendedName>
    <alternativeName>
        <fullName evidence="9">Heme B farnesyltransferase</fullName>
    </alternativeName>
    <alternativeName>
        <fullName evidence="9">Heme O synthase</fullName>
    </alternativeName>
</protein>
<comment type="subcellular location">
    <subcellularLocation>
        <location evidence="9">Cell membrane</location>
        <topology evidence="9">Multi-pass membrane protein</topology>
    </subcellularLocation>
    <subcellularLocation>
        <location evidence="1">Membrane</location>
        <topology evidence="1">Multi-pass membrane protein</topology>
    </subcellularLocation>
</comment>
<keyword evidence="2 9" id="KW-1003">Cell membrane</keyword>
<evidence type="ECO:0000256" key="7">
    <source>
        <dbReference type="ARBA" id="ARBA00023136"/>
    </source>
</evidence>
<evidence type="ECO:0000256" key="5">
    <source>
        <dbReference type="ARBA" id="ARBA00022989"/>
    </source>
</evidence>
<feature type="transmembrane region" description="Helical" evidence="9">
    <location>
        <begin position="226"/>
        <end position="243"/>
    </location>
</feature>
<dbReference type="GO" id="GO:0006784">
    <property type="term" value="P:heme A biosynthetic process"/>
    <property type="evidence" value="ECO:0007669"/>
    <property type="project" value="TreeGrafter"/>
</dbReference>
<dbReference type="PROSITE" id="PS00943">
    <property type="entry name" value="UBIA"/>
    <property type="match status" value="1"/>
</dbReference>
<evidence type="ECO:0000256" key="6">
    <source>
        <dbReference type="ARBA" id="ARBA00023133"/>
    </source>
</evidence>
<dbReference type="GO" id="GO:0008495">
    <property type="term" value="F:protoheme IX farnesyltransferase activity"/>
    <property type="evidence" value="ECO:0007669"/>
    <property type="project" value="UniProtKB-UniRule"/>
</dbReference>
<keyword evidence="4 9" id="KW-0812">Transmembrane</keyword>
<dbReference type="Pfam" id="PF01040">
    <property type="entry name" value="UbiA"/>
    <property type="match status" value="1"/>
</dbReference>
<feature type="transmembrane region" description="Helical" evidence="9">
    <location>
        <begin position="249"/>
        <end position="266"/>
    </location>
</feature>
<dbReference type="InterPro" id="IPR006369">
    <property type="entry name" value="Protohaem_IX_farnesylTrfase"/>
</dbReference>
<evidence type="ECO:0000256" key="2">
    <source>
        <dbReference type="ARBA" id="ARBA00022475"/>
    </source>
</evidence>
<evidence type="ECO:0000256" key="3">
    <source>
        <dbReference type="ARBA" id="ARBA00022679"/>
    </source>
</evidence>
<accession>A0A923PM06</accession>
<organism evidence="10 11">
    <name type="scientific">Neolewinella lacunae</name>
    <dbReference type="NCBI Taxonomy" id="1517758"/>
    <lineage>
        <taxon>Bacteria</taxon>
        <taxon>Pseudomonadati</taxon>
        <taxon>Bacteroidota</taxon>
        <taxon>Saprospiria</taxon>
        <taxon>Saprospirales</taxon>
        <taxon>Lewinellaceae</taxon>
        <taxon>Neolewinella</taxon>
    </lineage>
</organism>
<comment type="catalytic activity">
    <reaction evidence="8 9">
        <text>heme b + (2E,6E)-farnesyl diphosphate + H2O = Fe(II)-heme o + diphosphate</text>
        <dbReference type="Rhea" id="RHEA:28070"/>
        <dbReference type="ChEBI" id="CHEBI:15377"/>
        <dbReference type="ChEBI" id="CHEBI:33019"/>
        <dbReference type="ChEBI" id="CHEBI:60344"/>
        <dbReference type="ChEBI" id="CHEBI:60530"/>
        <dbReference type="ChEBI" id="CHEBI:175763"/>
        <dbReference type="EC" id="2.5.1.141"/>
    </reaction>
</comment>
<dbReference type="CDD" id="cd13957">
    <property type="entry name" value="PT_UbiA_Cox10"/>
    <property type="match status" value="1"/>
</dbReference>
<feature type="transmembrane region" description="Helical" evidence="9">
    <location>
        <begin position="125"/>
        <end position="142"/>
    </location>
</feature>
<evidence type="ECO:0000256" key="4">
    <source>
        <dbReference type="ARBA" id="ARBA00022692"/>
    </source>
</evidence>
<proteinExistence type="inferred from homology"/>
<dbReference type="InterPro" id="IPR000537">
    <property type="entry name" value="UbiA_prenyltransferase"/>
</dbReference>
<dbReference type="InterPro" id="IPR044878">
    <property type="entry name" value="UbiA_sf"/>
</dbReference>
<dbReference type="GO" id="GO:0048034">
    <property type="term" value="P:heme O biosynthetic process"/>
    <property type="evidence" value="ECO:0007669"/>
    <property type="project" value="UniProtKB-UniRule"/>
</dbReference>
<feature type="transmembrane region" description="Helical" evidence="9">
    <location>
        <begin position="21"/>
        <end position="44"/>
    </location>
</feature>
<keyword evidence="7 9" id="KW-0472">Membrane</keyword>
<evidence type="ECO:0000256" key="8">
    <source>
        <dbReference type="ARBA" id="ARBA00047690"/>
    </source>
</evidence>
<dbReference type="Gene3D" id="1.10.357.140">
    <property type="entry name" value="UbiA prenyltransferase"/>
    <property type="match status" value="1"/>
</dbReference>
<name>A0A923PM06_9BACT</name>
<gene>
    <name evidence="10" type="primary">cyoE</name>
    <name evidence="9" type="synonym">ctaB</name>
    <name evidence="10" type="ORF">H9S92_20385</name>
</gene>
<feature type="transmembrane region" description="Helical" evidence="9">
    <location>
        <begin position="149"/>
        <end position="169"/>
    </location>
</feature>
<dbReference type="GO" id="GO:0005886">
    <property type="term" value="C:plasma membrane"/>
    <property type="evidence" value="ECO:0007669"/>
    <property type="project" value="UniProtKB-SubCell"/>
</dbReference>
<sequence>MKEQTSSRAIDFGISQQLADFAALVKFRLSATVVLSSVLAYLVALGGAGINWWAILVLTSGGFLTTAAANVLNEILEKDYDRMMVRTSRRPLAEGRLSTSDALLIAGFSSIGGITLLALFNPWTAFLGMVSLISYAFVYTPLKRVGPVAVLVGAIPGALPALIGCAAAEQGITSLGLTLFAIQFFWQLPHFYAIGYLGFDDYKRAGFRLVPEQDGQVDVQKLGRDSVLAAALLLPLALVPHFLGATNLWASVFVVLLSGFFLRFALAFRAAPARKTALGMMFFSFAYLPLAFTAFWLGRQFLIL</sequence>
<dbReference type="NCBIfam" id="TIGR01473">
    <property type="entry name" value="cyoE_ctaB"/>
    <property type="match status" value="1"/>
</dbReference>
<dbReference type="InterPro" id="IPR030470">
    <property type="entry name" value="UbiA_prenylTrfase_CS"/>
</dbReference>
<comment type="caution">
    <text evidence="10">The sequence shown here is derived from an EMBL/GenBank/DDBJ whole genome shotgun (WGS) entry which is preliminary data.</text>
</comment>
<evidence type="ECO:0000256" key="1">
    <source>
        <dbReference type="ARBA" id="ARBA00004141"/>
    </source>
</evidence>
<keyword evidence="6 9" id="KW-0350">Heme biosynthesis</keyword>
<evidence type="ECO:0000313" key="11">
    <source>
        <dbReference type="Proteomes" id="UP000650081"/>
    </source>
</evidence>
<dbReference type="RefSeq" id="WP_187468550.1">
    <property type="nucleotide sequence ID" value="NZ_JACSIT010000153.1"/>
</dbReference>
<feature type="transmembrane region" description="Helical" evidence="9">
    <location>
        <begin position="175"/>
        <end position="199"/>
    </location>
</feature>
<comment type="miscellaneous">
    <text evidence="9">Carbon 2 of the heme B porphyrin ring is defined according to the Fischer nomenclature.</text>
</comment>
<dbReference type="EMBL" id="JACSIT010000153">
    <property type="protein sequence ID" value="MBC6996542.1"/>
    <property type="molecule type" value="Genomic_DNA"/>
</dbReference>
<evidence type="ECO:0000313" key="10">
    <source>
        <dbReference type="EMBL" id="MBC6996542.1"/>
    </source>
</evidence>
<dbReference type="AlphaFoldDB" id="A0A923PM06"/>
<dbReference type="PANTHER" id="PTHR43448">
    <property type="entry name" value="PROTOHEME IX FARNESYLTRANSFERASE, MITOCHONDRIAL"/>
    <property type="match status" value="1"/>
</dbReference>
<dbReference type="Proteomes" id="UP000650081">
    <property type="component" value="Unassembled WGS sequence"/>
</dbReference>